<evidence type="ECO:0000313" key="1">
    <source>
        <dbReference type="EMBL" id="MBB4036957.1"/>
    </source>
</evidence>
<protein>
    <submittedName>
        <fullName evidence="1">Uncharacterized protein</fullName>
    </submittedName>
</protein>
<dbReference type="RefSeq" id="WP_183307839.1">
    <property type="nucleotide sequence ID" value="NZ_JACIEP010000010.1"/>
</dbReference>
<keyword evidence="2" id="KW-1185">Reference proteome</keyword>
<evidence type="ECO:0000313" key="2">
    <source>
        <dbReference type="Proteomes" id="UP000555103"/>
    </source>
</evidence>
<sequence length="554" mass="62981">MAYYIDNNIVKETKAPQKFSLSGKPNFLEFESSYREYKPVDIKLTVKSQGYIWIDHMGSVNITAFTITTENATYKFQGHENMELVNQNEYMYYLGDISSPEWKPSIAAGNLMKALLNNDFLNKNYDISLPSLTNENGVTETGNTIRIKSKGCGKNYAFTIEGVNSASATWLLDEYLRIEGDPQDTIKDDSISGENDSVEILLDIYKDTGVFAGKENIEDTGTYLVTLSKSYFGQPVWFDINSMWGNSDKYSDAFLNAESWTSPGTVTDFRFVAKMNGGANDETFYKSNIMYAITGYGRSLEENDMAAYVYDTVADNTIKPLTKQPVLTHLKGQNQYFNFILSDPERGNRVNDKDKLGILYKLCSQSGNYIYKKELHTQAIDSFESITNSVRLDIDSLLEEYPRTGIVEVYLSRNGEIKSEPLVLNVLPECLYKVNDFAFLNSLGGWDSFSFGGMAQTEFKTEATTIYRTQTPDFNISSRIESVFNRNIAEQFAVETLPIKPEVADWLKEMSASIAVYELSTKRYIIIDEFNIKHNTKDDLFTLQMKYHYSDGYN</sequence>
<dbReference type="Proteomes" id="UP000555103">
    <property type="component" value="Unassembled WGS sequence"/>
</dbReference>
<dbReference type="AlphaFoldDB" id="A0A840CLL9"/>
<proteinExistence type="predicted"/>
<reference evidence="1 2" key="1">
    <citation type="submission" date="2020-08" db="EMBL/GenBank/DDBJ databases">
        <title>Genomic Encyclopedia of Type Strains, Phase IV (KMG-IV): sequencing the most valuable type-strain genomes for metagenomic binning, comparative biology and taxonomic classification.</title>
        <authorList>
            <person name="Goeker M."/>
        </authorList>
    </citation>
    <scope>NUCLEOTIDE SEQUENCE [LARGE SCALE GENOMIC DNA]</scope>
    <source>
        <strain evidence="1 2">DSM 104969</strain>
    </source>
</reference>
<dbReference type="EMBL" id="JACIEP010000010">
    <property type="protein sequence ID" value="MBB4036957.1"/>
    <property type="molecule type" value="Genomic_DNA"/>
</dbReference>
<accession>A0A840CLL9</accession>
<organism evidence="1 2">
    <name type="scientific">Dysgonomonas hofstadii</name>
    <dbReference type="NCBI Taxonomy" id="637886"/>
    <lineage>
        <taxon>Bacteria</taxon>
        <taxon>Pseudomonadati</taxon>
        <taxon>Bacteroidota</taxon>
        <taxon>Bacteroidia</taxon>
        <taxon>Bacteroidales</taxon>
        <taxon>Dysgonomonadaceae</taxon>
        <taxon>Dysgonomonas</taxon>
    </lineage>
</organism>
<gene>
    <name evidence="1" type="ORF">GGR21_002871</name>
</gene>
<comment type="caution">
    <text evidence="1">The sequence shown here is derived from an EMBL/GenBank/DDBJ whole genome shotgun (WGS) entry which is preliminary data.</text>
</comment>
<name>A0A840CLL9_9BACT</name>